<evidence type="ECO:0000256" key="9">
    <source>
        <dbReference type="ARBA" id="ARBA00022857"/>
    </source>
</evidence>
<dbReference type="Gene3D" id="3.30.465.10">
    <property type="match status" value="1"/>
</dbReference>
<evidence type="ECO:0000256" key="5">
    <source>
        <dbReference type="ARBA" id="ARBA00022490"/>
    </source>
</evidence>
<dbReference type="PANTHER" id="PTHR21071">
    <property type="entry name" value="UDP-N-ACETYLENOLPYRUVOYLGLUCOSAMINE REDUCTASE"/>
    <property type="match status" value="1"/>
</dbReference>
<dbReference type="GO" id="GO:0009252">
    <property type="term" value="P:peptidoglycan biosynthetic process"/>
    <property type="evidence" value="ECO:0007669"/>
    <property type="project" value="UniProtKB-UniRule"/>
</dbReference>
<proteinExistence type="inferred from homology"/>
<evidence type="ECO:0000256" key="3">
    <source>
        <dbReference type="ARBA" id="ARBA00004496"/>
    </source>
</evidence>
<comment type="similarity">
    <text evidence="16">Belongs to the MurB family.</text>
</comment>
<dbReference type="InterPro" id="IPR016169">
    <property type="entry name" value="FAD-bd_PCMH_sub2"/>
</dbReference>
<dbReference type="GO" id="GO:0071555">
    <property type="term" value="P:cell wall organization"/>
    <property type="evidence" value="ECO:0007669"/>
    <property type="project" value="UniProtKB-KW"/>
</dbReference>
<feature type="domain" description="FAD-binding PCMH-type" evidence="17">
    <location>
        <begin position="54"/>
        <end position="229"/>
    </location>
</feature>
<comment type="cofactor">
    <cofactor evidence="1 16">
        <name>FAD</name>
        <dbReference type="ChEBI" id="CHEBI:57692"/>
    </cofactor>
</comment>
<evidence type="ECO:0000256" key="10">
    <source>
        <dbReference type="ARBA" id="ARBA00022960"/>
    </source>
</evidence>
<feature type="active site" evidence="16">
    <location>
        <position position="200"/>
    </location>
</feature>
<keyword evidence="5 16" id="KW-0963">Cytoplasm</keyword>
<evidence type="ECO:0000256" key="14">
    <source>
        <dbReference type="ARBA" id="ARBA00023316"/>
    </source>
</evidence>
<dbReference type="InterPro" id="IPR003170">
    <property type="entry name" value="MurB"/>
</dbReference>
<comment type="catalytic activity">
    <reaction evidence="15 16">
        <text>UDP-N-acetyl-alpha-D-muramate + NADP(+) = UDP-N-acetyl-3-O-(1-carboxyvinyl)-alpha-D-glucosamine + NADPH + H(+)</text>
        <dbReference type="Rhea" id="RHEA:12248"/>
        <dbReference type="ChEBI" id="CHEBI:15378"/>
        <dbReference type="ChEBI" id="CHEBI:57783"/>
        <dbReference type="ChEBI" id="CHEBI:58349"/>
        <dbReference type="ChEBI" id="CHEBI:68483"/>
        <dbReference type="ChEBI" id="CHEBI:70757"/>
        <dbReference type="EC" id="1.3.1.98"/>
    </reaction>
</comment>
<evidence type="ECO:0000313" key="19">
    <source>
        <dbReference type="Proteomes" id="UP001159370"/>
    </source>
</evidence>
<keyword evidence="6 16" id="KW-0132">Cell division</keyword>
<dbReference type="InterPro" id="IPR036635">
    <property type="entry name" value="MurB_C_sf"/>
</dbReference>
<dbReference type="GO" id="GO:0005829">
    <property type="term" value="C:cytosol"/>
    <property type="evidence" value="ECO:0007669"/>
    <property type="project" value="TreeGrafter"/>
</dbReference>
<keyword evidence="9 16" id="KW-0521">NADP</keyword>
<evidence type="ECO:0000256" key="1">
    <source>
        <dbReference type="ARBA" id="ARBA00001974"/>
    </source>
</evidence>
<dbReference type="SUPFAM" id="SSF56176">
    <property type="entry name" value="FAD-binding/transporter-associated domain-like"/>
    <property type="match status" value="1"/>
</dbReference>
<dbReference type="GO" id="GO:0008360">
    <property type="term" value="P:regulation of cell shape"/>
    <property type="evidence" value="ECO:0007669"/>
    <property type="project" value="UniProtKB-KW"/>
</dbReference>
<accession>A0AA43H1N5</accession>
<evidence type="ECO:0000256" key="8">
    <source>
        <dbReference type="ARBA" id="ARBA00022827"/>
    </source>
</evidence>
<dbReference type="SUPFAM" id="SSF56194">
    <property type="entry name" value="Uridine diphospho-N-Acetylenolpyruvylglucosamine reductase, MurB, C-terminal domain"/>
    <property type="match status" value="1"/>
</dbReference>
<evidence type="ECO:0000256" key="15">
    <source>
        <dbReference type="ARBA" id="ARBA00048914"/>
    </source>
</evidence>
<name>A0AA43H1N5_9CYAN</name>
<dbReference type="InterPro" id="IPR016166">
    <property type="entry name" value="FAD-bd_PCMH"/>
</dbReference>
<dbReference type="EC" id="1.3.1.98" evidence="16"/>
<dbReference type="Proteomes" id="UP001159370">
    <property type="component" value="Unassembled WGS sequence"/>
</dbReference>
<evidence type="ECO:0000313" key="18">
    <source>
        <dbReference type="EMBL" id="MDH6065513.1"/>
    </source>
</evidence>
<evidence type="ECO:0000256" key="13">
    <source>
        <dbReference type="ARBA" id="ARBA00023306"/>
    </source>
</evidence>
<dbReference type="GO" id="GO:0008762">
    <property type="term" value="F:UDP-N-acetylmuramate dehydrogenase activity"/>
    <property type="evidence" value="ECO:0007669"/>
    <property type="project" value="UniProtKB-UniRule"/>
</dbReference>
<evidence type="ECO:0000256" key="12">
    <source>
        <dbReference type="ARBA" id="ARBA00023002"/>
    </source>
</evidence>
<keyword evidence="14 16" id="KW-0961">Cell wall biogenesis/degradation</keyword>
<feature type="active site" evidence="16">
    <location>
        <position position="329"/>
    </location>
</feature>
<evidence type="ECO:0000256" key="7">
    <source>
        <dbReference type="ARBA" id="ARBA00022630"/>
    </source>
</evidence>
<sequence length="340" mass="36636">MKISQAVGNVCTIFTSHTQQQKTEDSSDGKIIYLKDIACAIKSQVALSAFTSYKVGGAAEWYVAPDNLEALQGSLEYAKEQKLPITILGAGSNLLVSDHGLPGLVISTRHLRHSHFDPQTGQLTVGAGESIPSLAWEAAKLGWQGLEWAVGIPGTVGGAVVMNAGAHNSCIADMLVSARVLSPDGTLETLTHPQIGYGYRTSSLQTSESPTDKGYQRIVTQATFQLQPGTDPAQVLAATKQHKKHRLTTQPYNFPSCGSVFRNPTPYAAGWLIEQTGLKGYQIGKAQVALLHANFIVNRGGAKASDIFSLIRYIQQQVKERWSICLQPEVKMIGEFQTAG</sequence>
<dbReference type="NCBIfam" id="TIGR00179">
    <property type="entry name" value="murB"/>
    <property type="match status" value="1"/>
</dbReference>
<evidence type="ECO:0000259" key="17">
    <source>
        <dbReference type="PROSITE" id="PS51387"/>
    </source>
</evidence>
<dbReference type="GO" id="GO:0051301">
    <property type="term" value="P:cell division"/>
    <property type="evidence" value="ECO:0007669"/>
    <property type="project" value="UniProtKB-KW"/>
</dbReference>
<evidence type="ECO:0000256" key="16">
    <source>
        <dbReference type="HAMAP-Rule" id="MF_00037"/>
    </source>
</evidence>
<keyword evidence="8 16" id="KW-0274">FAD</keyword>
<dbReference type="NCBIfam" id="NF010480">
    <property type="entry name" value="PRK13905.1"/>
    <property type="match status" value="1"/>
</dbReference>
<dbReference type="Pfam" id="PF02873">
    <property type="entry name" value="MurB_C"/>
    <property type="match status" value="1"/>
</dbReference>
<dbReference type="InterPro" id="IPR006094">
    <property type="entry name" value="Oxid_FAD_bind_N"/>
</dbReference>
<evidence type="ECO:0000256" key="4">
    <source>
        <dbReference type="ARBA" id="ARBA00004752"/>
    </source>
</evidence>
<dbReference type="GeneID" id="83683628"/>
<dbReference type="EMBL" id="JANQDL010000114">
    <property type="protein sequence ID" value="MDH6065513.1"/>
    <property type="molecule type" value="Genomic_DNA"/>
</dbReference>
<comment type="caution">
    <text evidence="18">The sequence shown here is derived from an EMBL/GenBank/DDBJ whole genome shotgun (WGS) entry which is preliminary data.</text>
</comment>
<dbReference type="PROSITE" id="PS51387">
    <property type="entry name" value="FAD_PCMH"/>
    <property type="match status" value="1"/>
</dbReference>
<dbReference type="Pfam" id="PF01565">
    <property type="entry name" value="FAD_binding_4"/>
    <property type="match status" value="1"/>
</dbReference>
<feature type="active site" description="Proton donor" evidence="16">
    <location>
        <position position="259"/>
    </location>
</feature>
<reference evidence="18 19" key="1">
    <citation type="journal article" date="2023" name="J. Phycol.">
        <title>Chrysosporum ovalisporum is synonymous with the true-branching cyanobacterium Umezakia natans (Nostocales/Aphanizomenonaceae).</title>
        <authorList>
            <person name="McGregor G.B."/>
            <person name="Sendall B.C."/>
            <person name="Niiyama Y."/>
            <person name="Tuji A."/>
            <person name="Willis A."/>
        </authorList>
    </citation>
    <scope>NUCLEOTIDE SEQUENCE [LARGE SCALE GENOMIC DNA]</scope>
    <source>
        <strain evidence="18 19">FSS-62</strain>
    </source>
</reference>
<keyword evidence="10 16" id="KW-0133">Cell shape</keyword>
<dbReference type="AlphaFoldDB" id="A0AA43H1N5"/>
<keyword evidence="11 16" id="KW-0573">Peptidoglycan synthesis</keyword>
<comment type="subcellular location">
    <subcellularLocation>
        <location evidence="3 16">Cytoplasm</location>
    </subcellularLocation>
</comment>
<keyword evidence="7 16" id="KW-0285">Flavoprotein</keyword>
<dbReference type="InterPro" id="IPR016167">
    <property type="entry name" value="FAD-bd_PCMH_sub1"/>
</dbReference>
<dbReference type="RefSeq" id="WP_280652277.1">
    <property type="nucleotide sequence ID" value="NZ_JANQDL010000114.1"/>
</dbReference>
<evidence type="ECO:0000256" key="6">
    <source>
        <dbReference type="ARBA" id="ARBA00022618"/>
    </source>
</evidence>
<gene>
    <name evidence="16 18" type="primary">murB</name>
    <name evidence="18" type="ORF">NWP23_17515</name>
</gene>
<keyword evidence="13 16" id="KW-0131">Cell cycle</keyword>
<keyword evidence="12 16" id="KW-0560">Oxidoreductase</keyword>
<dbReference type="InterPro" id="IPR011601">
    <property type="entry name" value="MurB_C"/>
</dbReference>
<dbReference type="Gene3D" id="3.30.43.10">
    <property type="entry name" value="Uridine Diphospho-n-acetylenolpyruvylglucosamine Reductase, domain 2"/>
    <property type="match status" value="1"/>
</dbReference>
<dbReference type="Gene3D" id="3.90.78.10">
    <property type="entry name" value="UDP-N-acetylenolpyruvoylglucosamine reductase, C-terminal domain"/>
    <property type="match status" value="1"/>
</dbReference>
<comment type="pathway">
    <text evidence="4 16">Cell wall biogenesis; peptidoglycan biosynthesis.</text>
</comment>
<evidence type="ECO:0000256" key="2">
    <source>
        <dbReference type="ARBA" id="ARBA00003921"/>
    </source>
</evidence>
<dbReference type="HAMAP" id="MF_00037">
    <property type="entry name" value="MurB"/>
    <property type="match status" value="1"/>
</dbReference>
<organism evidence="18 19">
    <name type="scientific">Umezakia ovalisporum FSS-62</name>
    <dbReference type="NCBI Taxonomy" id="2971776"/>
    <lineage>
        <taxon>Bacteria</taxon>
        <taxon>Bacillati</taxon>
        <taxon>Cyanobacteriota</taxon>
        <taxon>Cyanophyceae</taxon>
        <taxon>Nostocales</taxon>
        <taxon>Nodulariaceae</taxon>
        <taxon>Umezakia</taxon>
    </lineage>
</organism>
<dbReference type="PANTHER" id="PTHR21071:SF4">
    <property type="entry name" value="UDP-N-ACETYLENOLPYRUVOYLGLUCOSAMINE REDUCTASE"/>
    <property type="match status" value="1"/>
</dbReference>
<protein>
    <recommendedName>
        <fullName evidence="16">UDP-N-acetylenolpyruvoylglucosamine reductase</fullName>
        <ecNumber evidence="16">1.3.1.98</ecNumber>
    </recommendedName>
    <alternativeName>
        <fullName evidence="16">UDP-N-acetylmuramate dehydrogenase</fullName>
    </alternativeName>
</protein>
<evidence type="ECO:0000256" key="11">
    <source>
        <dbReference type="ARBA" id="ARBA00022984"/>
    </source>
</evidence>
<dbReference type="GO" id="GO:0071949">
    <property type="term" value="F:FAD binding"/>
    <property type="evidence" value="ECO:0007669"/>
    <property type="project" value="InterPro"/>
</dbReference>
<dbReference type="InterPro" id="IPR036318">
    <property type="entry name" value="FAD-bd_PCMH-like_sf"/>
</dbReference>
<comment type="function">
    <text evidence="2 16">Cell wall formation.</text>
</comment>